<dbReference type="Proteomes" id="UP000242146">
    <property type="component" value="Unassembled WGS sequence"/>
</dbReference>
<comment type="caution">
    <text evidence="1">The sequence shown here is derived from an EMBL/GenBank/DDBJ whole genome shotgun (WGS) entry which is preliminary data.</text>
</comment>
<organism evidence="1 2">
    <name type="scientific">Hesseltinella vesiculosa</name>
    <dbReference type="NCBI Taxonomy" id="101127"/>
    <lineage>
        <taxon>Eukaryota</taxon>
        <taxon>Fungi</taxon>
        <taxon>Fungi incertae sedis</taxon>
        <taxon>Mucoromycota</taxon>
        <taxon>Mucoromycotina</taxon>
        <taxon>Mucoromycetes</taxon>
        <taxon>Mucorales</taxon>
        <taxon>Cunninghamellaceae</taxon>
        <taxon>Hesseltinella</taxon>
    </lineage>
</organism>
<sequence length="143" mass="15954">MIDHKLTYGQACCLTLGLPPTDENRKKAKDYFEASLLVVCYLDSLGPRRPISIGKDVMARDPFTFQSYSTTRPSSPIQTAECSTESSPAVEHTVAKQNERETCLGVKLLHKVDVSLHKVRVSLHKVDVSLHKVHVSLHKVDVE</sequence>
<protein>
    <submittedName>
        <fullName evidence="1">Uncharacterized protein</fullName>
    </submittedName>
</protein>
<evidence type="ECO:0000313" key="1">
    <source>
        <dbReference type="EMBL" id="ORX43536.1"/>
    </source>
</evidence>
<dbReference type="OrthoDB" id="2281255at2759"/>
<keyword evidence="2" id="KW-1185">Reference proteome</keyword>
<proteinExistence type="predicted"/>
<name>A0A1X2G387_9FUNG</name>
<gene>
    <name evidence="1" type="ORF">DM01DRAFT_1399584</name>
</gene>
<reference evidence="1 2" key="1">
    <citation type="submission" date="2016-07" db="EMBL/GenBank/DDBJ databases">
        <title>Pervasive Adenine N6-methylation of Active Genes in Fungi.</title>
        <authorList>
            <consortium name="DOE Joint Genome Institute"/>
            <person name="Mondo S.J."/>
            <person name="Dannebaum R.O."/>
            <person name="Kuo R.C."/>
            <person name="Labutti K."/>
            <person name="Haridas S."/>
            <person name="Kuo A."/>
            <person name="Salamov A."/>
            <person name="Ahrendt S.R."/>
            <person name="Lipzen A."/>
            <person name="Sullivan W."/>
            <person name="Andreopoulos W.B."/>
            <person name="Clum A."/>
            <person name="Lindquist E."/>
            <person name="Daum C."/>
            <person name="Ramamoorthy G.K."/>
            <person name="Gryganskyi A."/>
            <person name="Culley D."/>
            <person name="Magnuson J.K."/>
            <person name="James T.Y."/>
            <person name="O'Malley M.A."/>
            <person name="Stajich J.E."/>
            <person name="Spatafora J.W."/>
            <person name="Visel A."/>
            <person name="Grigoriev I.V."/>
        </authorList>
    </citation>
    <scope>NUCLEOTIDE SEQUENCE [LARGE SCALE GENOMIC DNA]</scope>
    <source>
        <strain evidence="1 2">NRRL 3301</strain>
    </source>
</reference>
<evidence type="ECO:0000313" key="2">
    <source>
        <dbReference type="Proteomes" id="UP000242146"/>
    </source>
</evidence>
<dbReference type="AlphaFoldDB" id="A0A1X2G387"/>
<dbReference type="EMBL" id="MCGT01000054">
    <property type="protein sequence ID" value="ORX43536.1"/>
    <property type="molecule type" value="Genomic_DNA"/>
</dbReference>
<accession>A0A1X2G387</accession>